<feature type="domain" description="Tyrosine-protein phosphatase" evidence="1">
    <location>
        <begin position="45"/>
        <end position="187"/>
    </location>
</feature>
<dbReference type="SMART" id="SM00195">
    <property type="entry name" value="DSPc"/>
    <property type="match status" value="1"/>
</dbReference>
<dbReference type="PROSITE" id="PS50054">
    <property type="entry name" value="TYR_PHOSPHATASE_DUAL"/>
    <property type="match status" value="1"/>
</dbReference>
<dbReference type="InterPro" id="IPR029021">
    <property type="entry name" value="Prot-tyrosine_phosphatase-like"/>
</dbReference>
<dbReference type="PANTHER" id="PTHR46274">
    <property type="entry name" value="PHOSPHATIDYLINOSITOL PHOSPHATASE"/>
    <property type="match status" value="1"/>
</dbReference>
<dbReference type="Gene3D" id="3.90.190.10">
    <property type="entry name" value="Protein tyrosine phosphatase superfamily"/>
    <property type="match status" value="1"/>
</dbReference>
<dbReference type="PANTHER" id="PTHR46274:SF6">
    <property type="entry name" value="TYR_PHOSPHATASE_2 DOMAIN-CONTAINING PROTEIN"/>
    <property type="match status" value="1"/>
</dbReference>
<dbReference type="FunFam" id="3.90.190.10:FF:000157">
    <property type="entry name" value="Protein-tyrosine phosphatase"/>
    <property type="match status" value="1"/>
</dbReference>
<dbReference type="InterPro" id="IPR020422">
    <property type="entry name" value="TYR_PHOSPHATASE_DUAL_dom"/>
</dbReference>
<organism evidence="3 4">
    <name type="scientific">Methylomagnum ishizawai</name>
    <dbReference type="NCBI Taxonomy" id="1760988"/>
    <lineage>
        <taxon>Bacteria</taxon>
        <taxon>Pseudomonadati</taxon>
        <taxon>Pseudomonadota</taxon>
        <taxon>Gammaproteobacteria</taxon>
        <taxon>Methylococcales</taxon>
        <taxon>Methylococcaceae</taxon>
        <taxon>Methylomagnum</taxon>
    </lineage>
</organism>
<dbReference type="RefSeq" id="WP_176225308.1">
    <property type="nucleotide sequence ID" value="NZ_FXAM01000001.1"/>
</dbReference>
<dbReference type="Proteomes" id="UP000192923">
    <property type="component" value="Unassembled WGS sequence"/>
</dbReference>
<evidence type="ECO:0000313" key="4">
    <source>
        <dbReference type="Proteomes" id="UP000192923"/>
    </source>
</evidence>
<evidence type="ECO:0000259" key="2">
    <source>
        <dbReference type="PROSITE" id="PS50056"/>
    </source>
</evidence>
<dbReference type="Pfam" id="PF22785">
    <property type="entry name" value="Tc-R-P"/>
    <property type="match status" value="1"/>
</dbReference>
<sequence>MKPEGSIQTELRRLGNMLGTHGPCLTLLAGLDKAWRWLTGAPIWHFSGVAPGVLLGGQPARRIVDQMYRRGVTGVVNLRAEYDYVEEVGGTGLDYLFLPVADNHAPSLDQLRQGVAFIRRAVAQGGKVYIHCWEGLGRGPTLAAAWLVSAGDAPTVAWDRVRKVRPFIRPTAGQVRRIEEFAAGLRVVSQA</sequence>
<name>A0A1Y6D1Y0_9GAMM</name>
<gene>
    <name evidence="3" type="ORF">SAMN02949497_4043</name>
</gene>
<reference evidence="3 4" key="1">
    <citation type="submission" date="2016-12" db="EMBL/GenBank/DDBJ databases">
        <authorList>
            <person name="Song W.-J."/>
            <person name="Kurnit D.M."/>
        </authorList>
    </citation>
    <scope>NUCLEOTIDE SEQUENCE [LARGE SCALE GENOMIC DNA]</scope>
    <source>
        <strain evidence="3 4">175</strain>
    </source>
</reference>
<dbReference type="SUPFAM" id="SSF52799">
    <property type="entry name" value="(Phosphotyrosine protein) phosphatases II"/>
    <property type="match status" value="1"/>
</dbReference>
<evidence type="ECO:0000259" key="1">
    <source>
        <dbReference type="PROSITE" id="PS50054"/>
    </source>
</evidence>
<dbReference type="PROSITE" id="PS50056">
    <property type="entry name" value="TYR_PHOSPHATASE_2"/>
    <property type="match status" value="1"/>
</dbReference>
<dbReference type="STRING" id="1760988.SAMN02949497_4043"/>
<protein>
    <submittedName>
        <fullName evidence="3">Dual specificity phosphatase, catalytic domain</fullName>
    </submittedName>
</protein>
<accession>A0A1Y6D1Y0</accession>
<keyword evidence="4" id="KW-1185">Reference proteome</keyword>
<feature type="domain" description="Tyrosine specific protein phosphatases" evidence="2">
    <location>
        <begin position="109"/>
        <end position="176"/>
    </location>
</feature>
<evidence type="ECO:0000313" key="3">
    <source>
        <dbReference type="EMBL" id="SMF96637.1"/>
    </source>
</evidence>
<proteinExistence type="predicted"/>
<dbReference type="AlphaFoldDB" id="A0A1Y6D1Y0"/>
<dbReference type="EMBL" id="FXAM01000001">
    <property type="protein sequence ID" value="SMF96637.1"/>
    <property type="molecule type" value="Genomic_DNA"/>
</dbReference>
<dbReference type="InterPro" id="IPR000387">
    <property type="entry name" value="Tyr_Pase_dom"/>
</dbReference>